<accession>A0A1F4XM36</accession>
<dbReference type="InterPro" id="IPR000192">
    <property type="entry name" value="Aminotrans_V_dom"/>
</dbReference>
<dbReference type="PANTHER" id="PTHR11601">
    <property type="entry name" value="CYSTEINE DESULFURYLASE FAMILY MEMBER"/>
    <property type="match status" value="1"/>
</dbReference>
<evidence type="ECO:0000256" key="5">
    <source>
        <dbReference type="ARBA" id="ARBA00022898"/>
    </source>
</evidence>
<dbReference type="InterPro" id="IPR015422">
    <property type="entry name" value="PyrdxlP-dep_Trfase_small"/>
</dbReference>
<comment type="cofactor">
    <cofactor evidence="1">
        <name>pyridoxal 5'-phosphate</name>
        <dbReference type="ChEBI" id="CHEBI:597326"/>
    </cofactor>
</comment>
<dbReference type="Proteomes" id="UP000177614">
    <property type="component" value="Unassembled WGS sequence"/>
</dbReference>
<dbReference type="InterPro" id="IPR016454">
    <property type="entry name" value="Cysteine_dSase"/>
</dbReference>
<dbReference type="InterPro" id="IPR015421">
    <property type="entry name" value="PyrdxlP-dep_Trfase_major"/>
</dbReference>
<evidence type="ECO:0000256" key="8">
    <source>
        <dbReference type="ARBA" id="ARBA00050776"/>
    </source>
</evidence>
<evidence type="ECO:0000256" key="1">
    <source>
        <dbReference type="ARBA" id="ARBA00001933"/>
    </source>
</evidence>
<comment type="catalytic activity">
    <reaction evidence="8">
        <text>(sulfur carrier)-H + L-cysteine = (sulfur carrier)-SH + L-alanine</text>
        <dbReference type="Rhea" id="RHEA:43892"/>
        <dbReference type="Rhea" id="RHEA-COMP:14737"/>
        <dbReference type="Rhea" id="RHEA-COMP:14739"/>
        <dbReference type="ChEBI" id="CHEBI:29917"/>
        <dbReference type="ChEBI" id="CHEBI:35235"/>
        <dbReference type="ChEBI" id="CHEBI:57972"/>
        <dbReference type="ChEBI" id="CHEBI:64428"/>
        <dbReference type="EC" id="2.8.1.7"/>
    </reaction>
</comment>
<dbReference type="Gene3D" id="3.40.640.10">
    <property type="entry name" value="Type I PLP-dependent aspartate aminotransferase-like (Major domain)"/>
    <property type="match status" value="1"/>
</dbReference>
<proteinExistence type="inferred from homology"/>
<dbReference type="AlphaFoldDB" id="A0A1F4XM36"/>
<evidence type="ECO:0000259" key="9">
    <source>
        <dbReference type="Pfam" id="PF00266"/>
    </source>
</evidence>
<evidence type="ECO:0000256" key="6">
    <source>
        <dbReference type="ARBA" id="ARBA00023004"/>
    </source>
</evidence>
<reference evidence="10 11" key="1">
    <citation type="journal article" date="2016" name="Nat. Commun.">
        <title>Thousands of microbial genomes shed light on interconnected biogeochemical processes in an aquifer system.</title>
        <authorList>
            <person name="Anantharaman K."/>
            <person name="Brown C.T."/>
            <person name="Hug L.A."/>
            <person name="Sharon I."/>
            <person name="Castelle C.J."/>
            <person name="Probst A.J."/>
            <person name="Thomas B.C."/>
            <person name="Singh A."/>
            <person name="Wilkins M.J."/>
            <person name="Karaoz U."/>
            <person name="Brodie E.L."/>
            <person name="Williams K.H."/>
            <person name="Hubbard S.S."/>
            <person name="Banfield J.F."/>
        </authorList>
    </citation>
    <scope>NUCLEOTIDE SEQUENCE [LARGE SCALE GENOMIC DNA]</scope>
</reference>
<keyword evidence="4" id="KW-0479">Metal-binding</keyword>
<dbReference type="GO" id="GO:0046872">
    <property type="term" value="F:metal ion binding"/>
    <property type="evidence" value="ECO:0007669"/>
    <property type="project" value="UniProtKB-KW"/>
</dbReference>
<keyword evidence="7" id="KW-0411">Iron-sulfur</keyword>
<comment type="similarity">
    <text evidence="2">Belongs to the class-V pyridoxal-phosphate-dependent aminotransferase family. NifS/IscS subfamily.</text>
</comment>
<dbReference type="InterPro" id="IPR015424">
    <property type="entry name" value="PyrdxlP-dep_Trfase"/>
</dbReference>
<dbReference type="GO" id="GO:0051536">
    <property type="term" value="F:iron-sulfur cluster binding"/>
    <property type="evidence" value="ECO:0007669"/>
    <property type="project" value="UniProtKB-KW"/>
</dbReference>
<evidence type="ECO:0000313" key="10">
    <source>
        <dbReference type="EMBL" id="OGC82664.1"/>
    </source>
</evidence>
<evidence type="ECO:0000256" key="3">
    <source>
        <dbReference type="ARBA" id="ARBA00022679"/>
    </source>
</evidence>
<gene>
    <name evidence="10" type="ORF">A2V81_03480</name>
</gene>
<dbReference type="Pfam" id="PF00266">
    <property type="entry name" value="Aminotran_5"/>
    <property type="match status" value="1"/>
</dbReference>
<comment type="caution">
    <text evidence="10">The sequence shown here is derived from an EMBL/GenBank/DDBJ whole genome shotgun (WGS) entry which is preliminary data.</text>
</comment>
<keyword evidence="5" id="KW-0663">Pyridoxal phosphate</keyword>
<dbReference type="NCBIfam" id="NF002806">
    <property type="entry name" value="PRK02948.1"/>
    <property type="match status" value="1"/>
</dbReference>
<dbReference type="FunFam" id="3.40.640.10:FF:000084">
    <property type="entry name" value="IscS-like cysteine desulfurase"/>
    <property type="match status" value="1"/>
</dbReference>
<sequence length="385" mass="41848">MVKRSIYLDHASATPVDPRVLKVMLPYFTHWYANPASLYSIARKVKTDVEKARSVVAGSINARPEEIIFTAGGTEANNLALFGVAQALRNRGNHVITSQIEHQSILSPCKVLEKQGFKVTYIGVDQFGLVNPKEIERAITPETILVSIMLANNEIGTIQPLTDIGKITRRHKVYFHTDASQCLGLLPVDVQGLKLDLLTLNSGKIYGPKGVGALYVRRGTQIRPSILGGSQEMGLRAGTSNVPGIIGFAKACELATKDQEKEQKRLSNLRDKLITEILKIPGSRLNGHATERLANNINVSFSGIESEALLFYLDTSGIYASAGSACHTSTISPSHVLLAIGLSPELAQGSLRFTLGRSTKSQDIAYVSQVLSTTIDKLRSVSQER</sequence>
<dbReference type="GO" id="GO:0031071">
    <property type="term" value="F:cysteine desulfurase activity"/>
    <property type="evidence" value="ECO:0007669"/>
    <property type="project" value="UniProtKB-EC"/>
</dbReference>
<protein>
    <submittedName>
        <fullName evidence="10">Cysteine desulfurase NifS</fullName>
    </submittedName>
</protein>
<dbReference type="SUPFAM" id="SSF53383">
    <property type="entry name" value="PLP-dependent transferases"/>
    <property type="match status" value="1"/>
</dbReference>
<dbReference type="STRING" id="1817814.A2V81_03480"/>
<evidence type="ECO:0000313" key="11">
    <source>
        <dbReference type="Proteomes" id="UP000177614"/>
    </source>
</evidence>
<dbReference type="PIRSF" id="PIRSF005572">
    <property type="entry name" value="NifS"/>
    <property type="match status" value="1"/>
</dbReference>
<name>A0A1F4XM36_9BACT</name>
<dbReference type="EMBL" id="MEWR01000001">
    <property type="protein sequence ID" value="OGC82664.1"/>
    <property type="molecule type" value="Genomic_DNA"/>
</dbReference>
<evidence type="ECO:0000256" key="2">
    <source>
        <dbReference type="ARBA" id="ARBA00006490"/>
    </source>
</evidence>
<dbReference type="PANTHER" id="PTHR11601:SF34">
    <property type="entry name" value="CYSTEINE DESULFURASE"/>
    <property type="match status" value="1"/>
</dbReference>
<keyword evidence="6" id="KW-0408">Iron</keyword>
<keyword evidence="3" id="KW-0808">Transferase</keyword>
<evidence type="ECO:0000256" key="7">
    <source>
        <dbReference type="ARBA" id="ARBA00023014"/>
    </source>
</evidence>
<evidence type="ECO:0000256" key="4">
    <source>
        <dbReference type="ARBA" id="ARBA00022723"/>
    </source>
</evidence>
<organism evidence="10 11">
    <name type="scientific">Candidatus Abawacabacteria bacterium RBG_16_42_10</name>
    <dbReference type="NCBI Taxonomy" id="1817814"/>
    <lineage>
        <taxon>Bacteria</taxon>
        <taxon>Candidatus Abawacaibacteriota</taxon>
    </lineage>
</organism>
<dbReference type="Gene3D" id="3.90.1150.10">
    <property type="entry name" value="Aspartate Aminotransferase, domain 1"/>
    <property type="match status" value="1"/>
</dbReference>
<feature type="domain" description="Aminotransferase class V" evidence="9">
    <location>
        <begin position="6"/>
        <end position="366"/>
    </location>
</feature>